<keyword evidence="1" id="KW-1133">Transmembrane helix</keyword>
<reference evidence="2 3" key="1">
    <citation type="journal article" date="2011" name="Stand. Genomic Sci.">
        <title>Complete genome sequence of Marivirga tractuosa type strain (H-43).</title>
        <authorList>
            <person name="Pagani I."/>
            <person name="Chertkov O."/>
            <person name="Lapidus A."/>
            <person name="Lucas S."/>
            <person name="Del Rio T.G."/>
            <person name="Tice H."/>
            <person name="Copeland A."/>
            <person name="Cheng J.F."/>
            <person name="Nolan M."/>
            <person name="Saunders E."/>
            <person name="Pitluck S."/>
            <person name="Held B."/>
            <person name="Goodwin L."/>
            <person name="Liolios K."/>
            <person name="Ovchinikova G."/>
            <person name="Ivanova N."/>
            <person name="Mavromatis K."/>
            <person name="Pati A."/>
            <person name="Chen A."/>
            <person name="Palaniappan K."/>
            <person name="Land M."/>
            <person name="Hauser L."/>
            <person name="Jeffries C.D."/>
            <person name="Detter J.C."/>
            <person name="Han C."/>
            <person name="Tapia R."/>
            <person name="Ngatchou-Djao O.D."/>
            <person name="Rohde M."/>
            <person name="Goker M."/>
            <person name="Spring S."/>
            <person name="Sikorski J."/>
            <person name="Woyke T."/>
            <person name="Bristow J."/>
            <person name="Eisen J.A."/>
            <person name="Markowitz V."/>
            <person name="Hugenholtz P."/>
            <person name="Klenk H.P."/>
            <person name="Kyrpides N.C."/>
        </authorList>
    </citation>
    <scope>NUCLEOTIDE SEQUENCE [LARGE SCALE GENOMIC DNA]</scope>
    <source>
        <strain evidence="3">ATCC 23168 / DSM 4126 / NBRC 15989 / NCIMB 1408 / VKM B-1430 / H-43</strain>
    </source>
</reference>
<organism evidence="2 3">
    <name type="scientific">Marivirga tractuosa (strain ATCC 23168 / DSM 4126 / NBRC 15989 / NCIMB 1408 / VKM B-1430 / H-43)</name>
    <name type="common">Microscilla tractuosa</name>
    <name type="synonym">Flexibacter tractuosus</name>
    <dbReference type="NCBI Taxonomy" id="643867"/>
    <lineage>
        <taxon>Bacteria</taxon>
        <taxon>Pseudomonadati</taxon>
        <taxon>Bacteroidota</taxon>
        <taxon>Cytophagia</taxon>
        <taxon>Cytophagales</taxon>
        <taxon>Marivirgaceae</taxon>
        <taxon>Marivirga</taxon>
    </lineage>
</organism>
<name>E4TLX1_MARTH</name>
<sequence length="160" mass="19002">MIDLYFFRTKFKISRKRKPTEFRHYLKSNVLRTKDFGLFGIRKPKTKFEFEGIIEGDKFMIRRILKNGANSFIPIIEGKITENENSVKIEMEAKFHRFVHVFLLFFLCFNLLIFILLFVSGNFFNLITVISLLLIFGSIILPAIALKYEIRKLISFISRY</sequence>
<dbReference type="AlphaFoldDB" id="E4TLX1"/>
<feature type="transmembrane region" description="Helical" evidence="1">
    <location>
        <begin position="126"/>
        <end position="146"/>
    </location>
</feature>
<dbReference type="EMBL" id="CP002349">
    <property type="protein sequence ID" value="ADR20262.1"/>
    <property type="molecule type" value="Genomic_DNA"/>
</dbReference>
<keyword evidence="3" id="KW-1185">Reference proteome</keyword>
<dbReference type="RefSeq" id="WP_013452413.1">
    <property type="nucleotide sequence ID" value="NC_014759.1"/>
</dbReference>
<evidence type="ECO:0000256" key="1">
    <source>
        <dbReference type="SAM" id="Phobius"/>
    </source>
</evidence>
<protein>
    <submittedName>
        <fullName evidence="2">Uncharacterized protein</fullName>
    </submittedName>
</protein>
<dbReference type="STRING" id="643867.Ftrac_0251"/>
<feature type="transmembrane region" description="Helical" evidence="1">
    <location>
        <begin position="98"/>
        <end position="120"/>
    </location>
</feature>
<dbReference type="OrthoDB" id="980906at2"/>
<evidence type="ECO:0000313" key="2">
    <source>
        <dbReference type="EMBL" id="ADR20262.1"/>
    </source>
</evidence>
<evidence type="ECO:0000313" key="3">
    <source>
        <dbReference type="Proteomes" id="UP000008720"/>
    </source>
</evidence>
<proteinExistence type="predicted"/>
<dbReference type="KEGG" id="mtt:Ftrac_0251"/>
<keyword evidence="1" id="KW-0472">Membrane</keyword>
<gene>
    <name evidence="2" type="ordered locus">Ftrac_0251</name>
</gene>
<accession>E4TLX1</accession>
<dbReference type="HOGENOM" id="CLU_1650124_0_0_10"/>
<dbReference type="Proteomes" id="UP000008720">
    <property type="component" value="Chromosome"/>
</dbReference>
<keyword evidence="1" id="KW-0812">Transmembrane</keyword>